<proteinExistence type="predicted"/>
<dbReference type="InterPro" id="IPR011008">
    <property type="entry name" value="Dimeric_a/b-barrel"/>
</dbReference>
<keyword evidence="3" id="KW-0503">Monooxygenase</keyword>
<keyword evidence="5" id="KW-1185">Reference proteome</keyword>
<name>A0A7W8KFP2_9DEIO</name>
<keyword evidence="3" id="KW-0560">Oxidoreductase</keyword>
<dbReference type="Proteomes" id="UP000539473">
    <property type="component" value="Unassembled WGS sequence"/>
</dbReference>
<gene>
    <name evidence="2" type="ORF">GCM10017781_27780</name>
    <name evidence="3" type="ORF">HNQ07_002844</name>
</gene>
<evidence type="ECO:0000313" key="4">
    <source>
        <dbReference type="Proteomes" id="UP000539473"/>
    </source>
</evidence>
<dbReference type="AlphaFoldDB" id="A0A7W8KFP2"/>
<dbReference type="RefSeq" id="WP_184112838.1">
    <property type="nucleotide sequence ID" value="NZ_BNAJ01000007.1"/>
</dbReference>
<evidence type="ECO:0000313" key="3">
    <source>
        <dbReference type="EMBL" id="MBB5377352.1"/>
    </source>
</evidence>
<evidence type="ECO:0000313" key="5">
    <source>
        <dbReference type="Proteomes" id="UP000619376"/>
    </source>
</evidence>
<dbReference type="SUPFAM" id="SSF54909">
    <property type="entry name" value="Dimeric alpha+beta barrel"/>
    <property type="match status" value="1"/>
</dbReference>
<dbReference type="EMBL" id="JACHFK010000007">
    <property type="protein sequence ID" value="MBB5377352.1"/>
    <property type="molecule type" value="Genomic_DNA"/>
</dbReference>
<dbReference type="InterPro" id="IPR021708">
    <property type="entry name" value="DUF3291"/>
</dbReference>
<evidence type="ECO:0000259" key="1">
    <source>
        <dbReference type="Pfam" id="PF11695"/>
    </source>
</evidence>
<accession>A0A7W8KFP2</accession>
<reference evidence="2" key="4">
    <citation type="submission" date="2024-05" db="EMBL/GenBank/DDBJ databases">
        <authorList>
            <person name="Sun Q."/>
            <person name="Zhou Y."/>
        </authorList>
    </citation>
    <scope>NUCLEOTIDE SEQUENCE</scope>
    <source>
        <strain evidence="2">CGMCC 1.18437</strain>
    </source>
</reference>
<comment type="caution">
    <text evidence="3">The sequence shown here is derived from an EMBL/GenBank/DDBJ whole genome shotgun (WGS) entry which is preliminary data.</text>
</comment>
<dbReference type="EMBL" id="BNAJ01000007">
    <property type="protein sequence ID" value="GHF49818.1"/>
    <property type="molecule type" value="Genomic_DNA"/>
</dbReference>
<sequence>MLPAPWHLAQVNIGRIAAPLDSDTMHGFTSRLDEINALADGWPGFVWRLQGEEDSATDLRPFEDDTLLVNMSVWESLDALRDYVYRSDHVAVLRERRQYFLPMKEAFTALWWVPAGHLPTTDEAWQRLLHLREHGPTAHAFTFRQPFGPLTPE</sequence>
<dbReference type="Pfam" id="PF11695">
    <property type="entry name" value="DUF3291"/>
    <property type="match status" value="1"/>
</dbReference>
<reference evidence="3 4" key="3">
    <citation type="submission" date="2020-08" db="EMBL/GenBank/DDBJ databases">
        <title>Genomic Encyclopedia of Type Strains, Phase IV (KMG-IV): sequencing the most valuable type-strain genomes for metagenomic binning, comparative biology and taxonomic classification.</title>
        <authorList>
            <person name="Goeker M."/>
        </authorList>
    </citation>
    <scope>NUCLEOTIDE SEQUENCE [LARGE SCALE GENOMIC DNA]</scope>
    <source>
        <strain evidence="3 4">DSM 27521</strain>
    </source>
</reference>
<dbReference type="GO" id="GO:0004497">
    <property type="term" value="F:monooxygenase activity"/>
    <property type="evidence" value="ECO:0007669"/>
    <property type="project" value="UniProtKB-KW"/>
</dbReference>
<organism evidence="3 4">
    <name type="scientific">Deinococcus metalli</name>
    <dbReference type="NCBI Taxonomy" id="1141878"/>
    <lineage>
        <taxon>Bacteria</taxon>
        <taxon>Thermotogati</taxon>
        <taxon>Deinococcota</taxon>
        <taxon>Deinococci</taxon>
        <taxon>Deinococcales</taxon>
        <taxon>Deinococcaceae</taxon>
        <taxon>Deinococcus</taxon>
    </lineage>
</organism>
<reference evidence="5" key="2">
    <citation type="journal article" date="2019" name="Int. J. Syst. Evol. Microbiol.">
        <title>The Global Catalogue of Microorganisms (GCM) 10K type strain sequencing project: providing services to taxonomists for standard genome sequencing and annotation.</title>
        <authorList>
            <consortium name="The Broad Institute Genomics Platform"/>
            <consortium name="The Broad Institute Genome Sequencing Center for Infectious Disease"/>
            <person name="Wu L."/>
            <person name="Ma J."/>
        </authorList>
    </citation>
    <scope>NUCLEOTIDE SEQUENCE [LARGE SCALE GENOMIC DNA]</scope>
    <source>
        <strain evidence="5">CGMCC 1.18437</strain>
    </source>
</reference>
<feature type="domain" description="DUF3291" evidence="1">
    <location>
        <begin position="8"/>
        <end position="145"/>
    </location>
</feature>
<reference evidence="2" key="1">
    <citation type="journal article" date="2014" name="Int. J. Syst. Evol. Microbiol.">
        <title>Complete genome of a new Firmicutes species belonging to the dominant human colonic microbiota ('Ruminococcus bicirculans') reveals two chromosomes and a selective capacity to utilize plant glucans.</title>
        <authorList>
            <consortium name="NISC Comparative Sequencing Program"/>
            <person name="Wegmann U."/>
            <person name="Louis P."/>
            <person name="Goesmann A."/>
            <person name="Henrissat B."/>
            <person name="Duncan S.H."/>
            <person name="Flint H.J."/>
        </authorList>
    </citation>
    <scope>NUCLEOTIDE SEQUENCE</scope>
    <source>
        <strain evidence="2">CGMCC 1.18437</strain>
    </source>
</reference>
<evidence type="ECO:0000313" key="2">
    <source>
        <dbReference type="EMBL" id="GHF49818.1"/>
    </source>
</evidence>
<dbReference type="Proteomes" id="UP000619376">
    <property type="component" value="Unassembled WGS sequence"/>
</dbReference>
<protein>
    <submittedName>
        <fullName evidence="3">Heme-degrading monooxygenase HmoA</fullName>
    </submittedName>
</protein>